<dbReference type="InterPro" id="IPR003583">
    <property type="entry name" value="Hlx-hairpin-Hlx_DNA-bd_motif"/>
</dbReference>
<dbReference type="RefSeq" id="WP_025803535.1">
    <property type="nucleotide sequence ID" value="NZ_CP053842.1"/>
</dbReference>
<comment type="domain">
    <text evidence="6">Has three domains with a flexible linker between the domains II and III and assumes an 'L' shape. Domain III is highly mobile and contacts RuvB.</text>
</comment>
<keyword evidence="2 6" id="KW-0227">DNA damage</keyword>
<dbReference type="Proteomes" id="UP000594749">
    <property type="component" value="Chromosome"/>
</dbReference>
<reference evidence="8 9" key="1">
    <citation type="submission" date="2020-10" db="EMBL/GenBank/DDBJ databases">
        <title>Campylobacter and Helicobacter PacBio genomes.</title>
        <authorList>
            <person name="Lane C."/>
        </authorList>
    </citation>
    <scope>NUCLEOTIDE SEQUENCE [LARGE SCALE GENOMIC DNA]</scope>
    <source>
        <strain evidence="8 9">2016D-0077</strain>
    </source>
</reference>
<feature type="region of interest" description="Domain III" evidence="6">
    <location>
        <begin position="138"/>
        <end position="185"/>
    </location>
</feature>
<evidence type="ECO:0000313" key="9">
    <source>
        <dbReference type="Proteomes" id="UP000594749"/>
    </source>
</evidence>
<dbReference type="AlphaFoldDB" id="A0A7M1LI56"/>
<dbReference type="GO" id="GO:0009378">
    <property type="term" value="F:four-way junction helicase activity"/>
    <property type="evidence" value="ECO:0007669"/>
    <property type="project" value="InterPro"/>
</dbReference>
<dbReference type="InterPro" id="IPR013849">
    <property type="entry name" value="DNA_helicase_Holl-junc_RuvA_I"/>
</dbReference>
<dbReference type="InterPro" id="IPR012340">
    <property type="entry name" value="NA-bd_OB-fold"/>
</dbReference>
<dbReference type="Pfam" id="PF01330">
    <property type="entry name" value="RuvA_N"/>
    <property type="match status" value="1"/>
</dbReference>
<evidence type="ECO:0000256" key="1">
    <source>
        <dbReference type="ARBA" id="ARBA00022490"/>
    </source>
</evidence>
<dbReference type="NCBIfam" id="TIGR00084">
    <property type="entry name" value="ruvA"/>
    <property type="match status" value="1"/>
</dbReference>
<dbReference type="Gene3D" id="1.10.150.20">
    <property type="entry name" value="5' to 3' exonuclease, C-terminal subdomain"/>
    <property type="match status" value="1"/>
</dbReference>
<dbReference type="Gene3D" id="1.10.8.10">
    <property type="entry name" value="DNA helicase RuvA subunit, C-terminal domain"/>
    <property type="match status" value="1"/>
</dbReference>
<dbReference type="InterPro" id="IPR000085">
    <property type="entry name" value="RuvA"/>
</dbReference>
<evidence type="ECO:0000256" key="5">
    <source>
        <dbReference type="ARBA" id="ARBA00023204"/>
    </source>
</evidence>
<keyword evidence="9" id="KW-1185">Reference proteome</keyword>
<keyword evidence="3 6" id="KW-0238">DNA-binding</keyword>
<dbReference type="GO" id="GO:0006310">
    <property type="term" value="P:DNA recombination"/>
    <property type="evidence" value="ECO:0007669"/>
    <property type="project" value="UniProtKB-UniRule"/>
</dbReference>
<dbReference type="GO" id="GO:0005737">
    <property type="term" value="C:cytoplasm"/>
    <property type="evidence" value="ECO:0007669"/>
    <property type="project" value="UniProtKB-SubCell"/>
</dbReference>
<comment type="caution">
    <text evidence="6">Lacks conserved residue(s) required for the propagation of feature annotation.</text>
</comment>
<evidence type="ECO:0000256" key="6">
    <source>
        <dbReference type="HAMAP-Rule" id="MF_00031"/>
    </source>
</evidence>
<accession>A0A7M1LI56</accession>
<comment type="function">
    <text evidence="6">The RuvA-RuvB-RuvC complex processes Holliday junction (HJ) DNA during genetic recombination and DNA repair, while the RuvA-RuvB complex plays an important role in the rescue of blocked DNA replication forks via replication fork reversal (RFR). RuvA specifically binds to HJ cruciform DNA, conferring on it an open structure. The RuvB hexamer acts as an ATP-dependent pump, pulling dsDNA into and through the RuvAB complex. HJ branch migration allows RuvC to scan DNA until it finds its consensus sequence, where it cleaves and resolves the cruciform DNA.</text>
</comment>
<dbReference type="HAMAP" id="MF_00031">
    <property type="entry name" value="DNA_HJ_migration_RuvA"/>
    <property type="match status" value="1"/>
</dbReference>
<dbReference type="GO" id="GO:0048476">
    <property type="term" value="C:Holliday junction resolvase complex"/>
    <property type="evidence" value="ECO:0007669"/>
    <property type="project" value="UniProtKB-UniRule"/>
</dbReference>
<dbReference type="InterPro" id="IPR036267">
    <property type="entry name" value="RuvA_C_sf"/>
</dbReference>
<evidence type="ECO:0000256" key="4">
    <source>
        <dbReference type="ARBA" id="ARBA00023172"/>
    </source>
</evidence>
<proteinExistence type="inferred from homology"/>
<evidence type="ECO:0000259" key="7">
    <source>
        <dbReference type="SMART" id="SM00278"/>
    </source>
</evidence>
<dbReference type="Gene3D" id="2.40.50.140">
    <property type="entry name" value="Nucleic acid-binding proteins"/>
    <property type="match status" value="1"/>
</dbReference>
<evidence type="ECO:0000256" key="2">
    <source>
        <dbReference type="ARBA" id="ARBA00022763"/>
    </source>
</evidence>
<feature type="region of interest" description="Domain I" evidence="6">
    <location>
        <begin position="1"/>
        <end position="64"/>
    </location>
</feature>
<dbReference type="Pfam" id="PF07499">
    <property type="entry name" value="RuvA_C"/>
    <property type="match status" value="1"/>
</dbReference>
<comment type="subcellular location">
    <subcellularLocation>
        <location evidence="6">Cytoplasm</location>
    </subcellularLocation>
</comment>
<dbReference type="SUPFAM" id="SSF50249">
    <property type="entry name" value="Nucleic acid-binding proteins"/>
    <property type="match status" value="1"/>
</dbReference>
<keyword evidence="4 6" id="KW-0233">DNA recombination</keyword>
<feature type="domain" description="Helix-hairpin-helix DNA-binding motif class 1" evidence="7">
    <location>
        <begin position="73"/>
        <end position="92"/>
    </location>
</feature>
<feature type="domain" description="Helix-hairpin-helix DNA-binding motif class 1" evidence="7">
    <location>
        <begin position="108"/>
        <end position="127"/>
    </location>
</feature>
<dbReference type="Pfam" id="PF14520">
    <property type="entry name" value="HHH_5"/>
    <property type="match status" value="1"/>
</dbReference>
<dbReference type="GO" id="GO:0006281">
    <property type="term" value="P:DNA repair"/>
    <property type="evidence" value="ECO:0007669"/>
    <property type="project" value="UniProtKB-UniRule"/>
</dbReference>
<dbReference type="InterPro" id="IPR011114">
    <property type="entry name" value="RuvA_C"/>
</dbReference>
<dbReference type="EMBL" id="CP063078">
    <property type="protein sequence ID" value="QOQ87175.1"/>
    <property type="molecule type" value="Genomic_DNA"/>
</dbReference>
<gene>
    <name evidence="6 8" type="primary">ruvA</name>
    <name evidence="8" type="ORF">IMC76_08175</name>
</gene>
<keyword evidence="5 6" id="KW-0234">DNA repair</keyword>
<dbReference type="GO" id="GO:0005524">
    <property type="term" value="F:ATP binding"/>
    <property type="evidence" value="ECO:0007669"/>
    <property type="project" value="InterPro"/>
</dbReference>
<sequence length="185" mass="19752">MIVAVEGILTKLEPNLAILKCASGISYGVIVSLNCSSTLKKGELTELMTTQILREDASLLYGFQDKKEQAMFSMLLKVSGVGASTAMAVCSTLSSSEFTSAIINGDEKALTAVPGIGPKSARKIIAELSDAKLLMDSVEVDNYKNDAILALETLGFKRDRVLKVISECKSEDTASLIKEALKKLA</sequence>
<name>A0A7M1LI56_9BACT</name>
<dbReference type="OrthoDB" id="5293449at2"/>
<evidence type="ECO:0000313" key="8">
    <source>
        <dbReference type="EMBL" id="QOQ87175.1"/>
    </source>
</evidence>
<dbReference type="SMART" id="SM00278">
    <property type="entry name" value="HhH1"/>
    <property type="match status" value="2"/>
</dbReference>
<evidence type="ECO:0000256" key="3">
    <source>
        <dbReference type="ARBA" id="ARBA00023125"/>
    </source>
</evidence>
<protein>
    <recommendedName>
        <fullName evidence="6">Holliday junction branch migration complex subunit RuvA</fullName>
    </recommendedName>
</protein>
<comment type="subunit">
    <text evidence="6">Homotetramer. Forms an RuvA(8)-RuvB(12)-Holliday junction (HJ) complex. HJ DNA is sandwiched between 2 RuvA tetramers; dsDNA enters through RuvA and exits via RuvB. An RuvB hexamer assembles on each DNA strand where it exits the tetramer. Each RuvB hexamer is contacted by two RuvA subunits (via domain III) on 2 adjacent RuvB subunits; this complex drives branch migration. In the full resolvosome a probable DNA-RuvA(4)-RuvB(12)-RuvC(2) complex forms which resolves the HJ.</text>
</comment>
<comment type="similarity">
    <text evidence="6">Belongs to the RuvA family.</text>
</comment>
<dbReference type="SUPFAM" id="SSF47781">
    <property type="entry name" value="RuvA domain 2-like"/>
    <property type="match status" value="1"/>
</dbReference>
<dbReference type="SUPFAM" id="SSF46929">
    <property type="entry name" value="DNA helicase RuvA subunit, C-terminal domain"/>
    <property type="match status" value="1"/>
</dbReference>
<dbReference type="GO" id="GO:0009379">
    <property type="term" value="C:Holliday junction helicase complex"/>
    <property type="evidence" value="ECO:0007669"/>
    <property type="project" value="InterPro"/>
</dbReference>
<keyword evidence="1 6" id="KW-0963">Cytoplasm</keyword>
<dbReference type="GO" id="GO:0000400">
    <property type="term" value="F:four-way junction DNA binding"/>
    <property type="evidence" value="ECO:0007669"/>
    <property type="project" value="UniProtKB-UniRule"/>
</dbReference>
<dbReference type="InterPro" id="IPR010994">
    <property type="entry name" value="RuvA_2-like"/>
</dbReference>
<dbReference type="CDD" id="cd14332">
    <property type="entry name" value="UBA_RuvA_C"/>
    <property type="match status" value="1"/>
</dbReference>
<organism evidence="8 9">
    <name type="scientific">Campylobacter corcagiensis</name>
    <dbReference type="NCBI Taxonomy" id="1448857"/>
    <lineage>
        <taxon>Bacteria</taxon>
        <taxon>Pseudomonadati</taxon>
        <taxon>Campylobacterota</taxon>
        <taxon>Epsilonproteobacteria</taxon>
        <taxon>Campylobacterales</taxon>
        <taxon>Campylobacteraceae</taxon>
        <taxon>Campylobacter</taxon>
    </lineage>
</organism>